<feature type="non-terminal residue" evidence="1">
    <location>
        <position position="109"/>
    </location>
</feature>
<protein>
    <submittedName>
        <fullName evidence="1">Uncharacterized protein</fullName>
    </submittedName>
</protein>
<dbReference type="EMBL" id="BTSX01000002">
    <property type="protein sequence ID" value="GMS84959.1"/>
    <property type="molecule type" value="Genomic_DNA"/>
</dbReference>
<name>A0AAV5SUA9_9BILA</name>
<evidence type="ECO:0000313" key="1">
    <source>
        <dbReference type="EMBL" id="GMS84959.1"/>
    </source>
</evidence>
<gene>
    <name evidence="1" type="ORF">PENTCL1PPCAC_7134</name>
</gene>
<keyword evidence="2" id="KW-1185">Reference proteome</keyword>
<organism evidence="1 2">
    <name type="scientific">Pristionchus entomophagus</name>
    <dbReference type="NCBI Taxonomy" id="358040"/>
    <lineage>
        <taxon>Eukaryota</taxon>
        <taxon>Metazoa</taxon>
        <taxon>Ecdysozoa</taxon>
        <taxon>Nematoda</taxon>
        <taxon>Chromadorea</taxon>
        <taxon>Rhabditida</taxon>
        <taxon>Rhabditina</taxon>
        <taxon>Diplogasteromorpha</taxon>
        <taxon>Diplogasteroidea</taxon>
        <taxon>Neodiplogasteridae</taxon>
        <taxon>Pristionchus</taxon>
    </lineage>
</organism>
<evidence type="ECO:0000313" key="2">
    <source>
        <dbReference type="Proteomes" id="UP001432027"/>
    </source>
</evidence>
<sequence length="109" mass="12105">DTAMVEAATGMEEEEEEELLPLHVLLVGTQVEMRVGHRLEDEADSEVLPAAELEEVVIQEVIVDAAVEEEEEEVIVEAEPMEHPMEPMGDKVAETMEDTVEAETMEDTV</sequence>
<dbReference type="AlphaFoldDB" id="A0AAV5SUA9"/>
<comment type="caution">
    <text evidence="1">The sequence shown here is derived from an EMBL/GenBank/DDBJ whole genome shotgun (WGS) entry which is preliminary data.</text>
</comment>
<reference evidence="1" key="1">
    <citation type="submission" date="2023-10" db="EMBL/GenBank/DDBJ databases">
        <title>Genome assembly of Pristionchus species.</title>
        <authorList>
            <person name="Yoshida K."/>
            <person name="Sommer R.J."/>
        </authorList>
    </citation>
    <scope>NUCLEOTIDE SEQUENCE</scope>
    <source>
        <strain evidence="1">RS0144</strain>
    </source>
</reference>
<proteinExistence type="predicted"/>
<dbReference type="Proteomes" id="UP001432027">
    <property type="component" value="Unassembled WGS sequence"/>
</dbReference>
<accession>A0AAV5SUA9</accession>
<feature type="non-terminal residue" evidence="1">
    <location>
        <position position="1"/>
    </location>
</feature>